<dbReference type="Proteomes" id="UP001500908">
    <property type="component" value="Unassembled WGS sequence"/>
</dbReference>
<evidence type="ECO:0000313" key="3">
    <source>
        <dbReference type="Proteomes" id="UP001500908"/>
    </source>
</evidence>
<reference evidence="3" key="1">
    <citation type="journal article" date="2019" name="Int. J. Syst. Evol. Microbiol.">
        <title>The Global Catalogue of Microorganisms (GCM) 10K type strain sequencing project: providing services to taxonomists for standard genome sequencing and annotation.</title>
        <authorList>
            <consortium name="The Broad Institute Genomics Platform"/>
            <consortium name="The Broad Institute Genome Sequencing Center for Infectious Disease"/>
            <person name="Wu L."/>
            <person name="Ma J."/>
        </authorList>
    </citation>
    <scope>NUCLEOTIDE SEQUENCE [LARGE SCALE GENOMIC DNA]</scope>
    <source>
        <strain evidence="3">JCM 17137</strain>
    </source>
</reference>
<organism evidence="2 3">
    <name type="scientific">Salinactinospora qingdaonensis</name>
    <dbReference type="NCBI Taxonomy" id="702744"/>
    <lineage>
        <taxon>Bacteria</taxon>
        <taxon>Bacillati</taxon>
        <taxon>Actinomycetota</taxon>
        <taxon>Actinomycetes</taxon>
        <taxon>Streptosporangiales</taxon>
        <taxon>Nocardiopsidaceae</taxon>
        <taxon>Salinactinospora</taxon>
    </lineage>
</organism>
<accession>A0ABP7F2A6</accession>
<evidence type="ECO:0000259" key="1">
    <source>
        <dbReference type="Pfam" id="PF09369"/>
    </source>
</evidence>
<dbReference type="RefSeq" id="WP_344966627.1">
    <property type="nucleotide sequence ID" value="NZ_BAABDD010000001.1"/>
</dbReference>
<dbReference type="Pfam" id="PF09369">
    <property type="entry name" value="MZB"/>
    <property type="match status" value="1"/>
</dbReference>
<keyword evidence="3" id="KW-1185">Reference proteome</keyword>
<dbReference type="NCBIfam" id="NF038324">
    <property type="entry name" value="DrmB_fam"/>
    <property type="match status" value="1"/>
</dbReference>
<dbReference type="InterPro" id="IPR018973">
    <property type="entry name" value="MZB"/>
</dbReference>
<dbReference type="InterPro" id="IPR047721">
    <property type="entry name" value="DrmB"/>
</dbReference>
<feature type="domain" description="MrfA-like Zn-binding" evidence="1">
    <location>
        <begin position="485"/>
        <end position="586"/>
    </location>
</feature>
<protein>
    <submittedName>
        <fullName evidence="2">DUF1998 domain-containing protein</fullName>
    </submittedName>
</protein>
<comment type="caution">
    <text evidence="2">The sequence shown here is derived from an EMBL/GenBank/DDBJ whole genome shotgun (WGS) entry which is preliminary data.</text>
</comment>
<evidence type="ECO:0000313" key="2">
    <source>
        <dbReference type="EMBL" id="GAA3726571.1"/>
    </source>
</evidence>
<gene>
    <name evidence="2" type="ORF">GCM10022402_04090</name>
</gene>
<sequence>MTTPPQRVGELRTSQLLHTFGVGAIADMPNLSVTILGLDHWDPARTTVIPEPRLLAAVRRELGTQVESLRTPPYTPPNHRNVHDEWSRIGVPVALFPRWLRCTKGDCNYLGPVDAGSFQPIFSPYRPDKTRIVHNCYGQGRSRPTVVPARFVLACEKGHLDDFPWMFFVHRGSVPEPGGEQPHTLKLVETGTSGEAANVRVVCACGQGRAMSEAIGPDNAAKNLPACRGRHPHLSLFEGCDQSTRALSLGATNSWFPTQIRVFSLPREDDPLDNTLAENWSTLEPLVSLSQEQARPVLEVLPCWPQLEHHGLAKVWRAIQRRAQRSDTAGSEPELGEDDLAGPEWQAFTRDEEVHLPDFTTTRVATPRRAGAFLRRVTLVPRLREVSALYGFTRIGAPEFEVRSTEDKRIAPLASGSPTWVPCAEQRGEGIFLRFREEQVAAWERRPEVVRREKRLRDGHQRWRLARGLDSGGWPGVRYLMLHSFAHALIREFALESGYSASGIAERVYARDGDDPMAGVLLYTAASDSEGTLGGLVSLGQDPDRLDTLIEQALEAARLCSSDPLCAEQEPHDHARLYGAACHACMFAAETSCERNNHYLDRALVVDTLASGPAGTGFVQ</sequence>
<proteinExistence type="predicted"/>
<dbReference type="EMBL" id="BAABDD010000001">
    <property type="protein sequence ID" value="GAA3726571.1"/>
    <property type="molecule type" value="Genomic_DNA"/>
</dbReference>
<name>A0ABP7F2A6_9ACTN</name>